<feature type="compositionally biased region" description="Low complexity" evidence="1">
    <location>
        <begin position="8"/>
        <end position="18"/>
    </location>
</feature>
<evidence type="ECO:0000313" key="2">
    <source>
        <dbReference type="EMBL" id="KIH46847.1"/>
    </source>
</evidence>
<feature type="region of interest" description="Disordered" evidence="1">
    <location>
        <begin position="75"/>
        <end position="107"/>
    </location>
</feature>
<accession>A0A0C2CAM2</accession>
<protein>
    <submittedName>
        <fullName evidence="2">Uncharacterized protein</fullName>
    </submittedName>
</protein>
<sequence length="125" mass="13908">MPPRGSKKQNSSSSVSNVCTVPSASHLDSGSPEVDYASMSTSELFKAALDRNSDPVMDIILRTLIDRLPMETTEKIEEEKRNRSIVTSGLRESSPITRPSQRQKNLEDKVTELLDALDMECRPVE</sequence>
<feature type="non-terminal residue" evidence="2">
    <location>
        <position position="125"/>
    </location>
</feature>
<proteinExistence type="predicted"/>
<gene>
    <name evidence="2" type="ORF">ANCDUO_23097</name>
</gene>
<evidence type="ECO:0000256" key="1">
    <source>
        <dbReference type="SAM" id="MobiDB-lite"/>
    </source>
</evidence>
<reference evidence="2 3" key="1">
    <citation type="submission" date="2013-12" db="EMBL/GenBank/DDBJ databases">
        <title>Draft genome of the parsitic nematode Ancylostoma duodenale.</title>
        <authorList>
            <person name="Mitreva M."/>
        </authorList>
    </citation>
    <scope>NUCLEOTIDE SEQUENCE [LARGE SCALE GENOMIC DNA]</scope>
    <source>
        <strain evidence="2 3">Zhejiang</strain>
    </source>
</reference>
<feature type="compositionally biased region" description="Polar residues" evidence="1">
    <location>
        <begin position="84"/>
        <end position="103"/>
    </location>
</feature>
<name>A0A0C2CAM2_9BILA</name>
<dbReference type="Proteomes" id="UP000054047">
    <property type="component" value="Unassembled WGS sequence"/>
</dbReference>
<organism evidence="2 3">
    <name type="scientific">Ancylostoma duodenale</name>
    <dbReference type="NCBI Taxonomy" id="51022"/>
    <lineage>
        <taxon>Eukaryota</taxon>
        <taxon>Metazoa</taxon>
        <taxon>Ecdysozoa</taxon>
        <taxon>Nematoda</taxon>
        <taxon>Chromadorea</taxon>
        <taxon>Rhabditida</taxon>
        <taxon>Rhabditina</taxon>
        <taxon>Rhabditomorpha</taxon>
        <taxon>Strongyloidea</taxon>
        <taxon>Ancylostomatidae</taxon>
        <taxon>Ancylostomatinae</taxon>
        <taxon>Ancylostoma</taxon>
    </lineage>
</organism>
<dbReference type="OrthoDB" id="5870018at2759"/>
<evidence type="ECO:0000313" key="3">
    <source>
        <dbReference type="Proteomes" id="UP000054047"/>
    </source>
</evidence>
<feature type="region of interest" description="Disordered" evidence="1">
    <location>
        <begin position="1"/>
        <end position="35"/>
    </location>
</feature>
<keyword evidence="3" id="KW-1185">Reference proteome</keyword>
<dbReference type="AlphaFoldDB" id="A0A0C2CAM2"/>
<dbReference type="EMBL" id="KN768405">
    <property type="protein sequence ID" value="KIH46847.1"/>
    <property type="molecule type" value="Genomic_DNA"/>
</dbReference>
<feature type="compositionally biased region" description="Polar residues" evidence="1">
    <location>
        <begin position="19"/>
        <end position="28"/>
    </location>
</feature>